<dbReference type="AlphaFoldDB" id="A0A177ECK4"/>
<reference evidence="1 2" key="1">
    <citation type="submission" date="2016-02" db="EMBL/GenBank/DDBJ databases">
        <title>Discovery of a natural microsporidian pathogen with a broad tissue tropism in Caenorhabditis elegans.</title>
        <authorList>
            <person name="Luallen R.J."/>
            <person name="Reinke A.W."/>
            <person name="Tong L."/>
            <person name="Botts M.R."/>
            <person name="Felix M.-A."/>
            <person name="Troemel E.R."/>
        </authorList>
    </citation>
    <scope>NUCLEOTIDE SEQUENCE [LARGE SCALE GENOMIC DNA]</scope>
    <source>
        <strain evidence="1 2">JUm2807</strain>
    </source>
</reference>
<dbReference type="VEuPathDB" id="MicrosporidiaDB:NEDG_01324"/>
<dbReference type="EMBL" id="LTDL01000041">
    <property type="protein sequence ID" value="OAG29251.1"/>
    <property type="molecule type" value="Genomic_DNA"/>
</dbReference>
<sequence>MLKKVCYLSASAAIAMAMQTVRLGSCANTPLAEGYIGSPLLARPDQDWDIVRVFNDIAVKGYTDPSSQARAPVFVLGVAINGFHLPLEHIEKEENIHIDQYMQKHRIVPIGITKNLTLFLSQELQACPRVIDEILSAFEPFKPQCFKIFRYTSNTTKGLLVGNVRRDLVLRFDALEHLPQTLKIFNTSFTTITIIIKKYTIMMQKISIGCNPHLKSLIIMFGENNLYSWMDIQNLIIVKNHVLKHVFVGQCGEQPPWLPPSFDDLPATPSTIPEGPVSSLNIGRLNLADLPKVISISLNASQHMVIGKIAQYDCTIFNFLFQVSSFEQYLMYLRVESLVIHKYAYQIKEMVALTKDLHLILKNEAIRRKILPSLEHIKAFSIRDYTGTVEFTNGLSHCLPNLVSLELSFGAPAYPNREINSTTEKAGRKKNAPSEGFSIPKVGALTLLHLAPSMFYIIGYCQATFVQRIELYLCSQAYTSAVPCLSQLVCLQQLETNFETLLWMAHFMQGHGLTVQEKLTLREVTTNTPYINVIGLMCIFLQKNPNSQLDVHVYYSPTREWTESNREIFNRCILQQGPFPTPSLLPCLCRTITLENCSPTTLLCSTLEALIALETVFLYTHYDISFSSFIHFLSGKDIKRDFLPKRIVIARKNRVDQQNIYKYQIWAPLTHLEALPLIFESLDPKLLFTIDGAVVVGCIATLKHVFTNIHVEINTPAQAIPTYTSWGVDLPHMKPVFYPEREIHWCKVTWFSKTHNQLLSIQLFRRSNRGFGISVGDPVWHMVMEKPGLVL</sequence>
<accession>A0A177ECK4</accession>
<evidence type="ECO:0000313" key="2">
    <source>
        <dbReference type="Proteomes" id="UP000185944"/>
    </source>
</evidence>
<protein>
    <submittedName>
        <fullName evidence="1">Uncharacterized protein</fullName>
    </submittedName>
</protein>
<comment type="caution">
    <text evidence="1">The sequence shown here is derived from an EMBL/GenBank/DDBJ whole genome shotgun (WGS) entry which is preliminary data.</text>
</comment>
<proteinExistence type="predicted"/>
<dbReference type="GeneID" id="93647674"/>
<dbReference type="Proteomes" id="UP000185944">
    <property type="component" value="Unassembled WGS sequence"/>
</dbReference>
<name>A0A177ECK4_9MICR</name>
<organism evidence="1 2">
    <name type="scientific">Nematocida displodere</name>
    <dbReference type="NCBI Taxonomy" id="1805483"/>
    <lineage>
        <taxon>Eukaryota</taxon>
        <taxon>Fungi</taxon>
        <taxon>Fungi incertae sedis</taxon>
        <taxon>Microsporidia</taxon>
        <taxon>Nematocida</taxon>
    </lineage>
</organism>
<dbReference type="RefSeq" id="XP_067543930.1">
    <property type="nucleotide sequence ID" value="XM_067688742.1"/>
</dbReference>
<keyword evidence="2" id="KW-1185">Reference proteome</keyword>
<gene>
    <name evidence="1" type="ORF">NEDG_01324</name>
</gene>
<evidence type="ECO:0000313" key="1">
    <source>
        <dbReference type="EMBL" id="OAG29251.1"/>
    </source>
</evidence>